<dbReference type="Proteomes" id="UP000004263">
    <property type="component" value="Unassembled WGS sequence"/>
</dbReference>
<organism evidence="2 3">
    <name type="scientific">Bermanella marisrubri</name>
    <dbReference type="NCBI Taxonomy" id="207949"/>
    <lineage>
        <taxon>Bacteria</taxon>
        <taxon>Pseudomonadati</taxon>
        <taxon>Pseudomonadota</taxon>
        <taxon>Gammaproteobacteria</taxon>
        <taxon>Oceanospirillales</taxon>
        <taxon>Oceanospirillaceae</taxon>
        <taxon>Bermanella</taxon>
    </lineage>
</organism>
<dbReference type="EMBL" id="AAQH01000008">
    <property type="protein sequence ID" value="EAT12308.1"/>
    <property type="molecule type" value="Genomic_DNA"/>
</dbReference>
<evidence type="ECO:0000259" key="1">
    <source>
        <dbReference type="PROSITE" id="PS51833"/>
    </source>
</evidence>
<dbReference type="STRING" id="207949.RED65_15753"/>
<dbReference type="SUPFAM" id="SSF109604">
    <property type="entry name" value="HD-domain/PDEase-like"/>
    <property type="match status" value="1"/>
</dbReference>
<gene>
    <name evidence="2" type="ORF">RED65_15753</name>
</gene>
<accession>Q1N256</accession>
<evidence type="ECO:0000313" key="2">
    <source>
        <dbReference type="EMBL" id="EAT12308.1"/>
    </source>
</evidence>
<dbReference type="PROSITE" id="PS51833">
    <property type="entry name" value="HDOD"/>
    <property type="match status" value="1"/>
</dbReference>
<dbReference type="SUPFAM" id="SSF55781">
    <property type="entry name" value="GAF domain-like"/>
    <property type="match status" value="1"/>
</dbReference>
<protein>
    <recommendedName>
        <fullName evidence="1">HDOD domain-containing protein</fullName>
    </recommendedName>
</protein>
<dbReference type="Pfam" id="PF13492">
    <property type="entry name" value="GAF_3"/>
    <property type="match status" value="1"/>
</dbReference>
<dbReference type="InterPro" id="IPR013976">
    <property type="entry name" value="HDOD"/>
</dbReference>
<comment type="caution">
    <text evidence="2">The sequence shown here is derived from an EMBL/GenBank/DDBJ whole genome shotgun (WGS) entry which is preliminary data.</text>
</comment>
<feature type="domain" description="HDOD" evidence="1">
    <location>
        <begin position="21"/>
        <end position="214"/>
    </location>
</feature>
<sequence length="526" mass="59683">MNAKMANGTRQWVEKLVSTPLPVQKASAKLLTKQIKEQASLADMAHTVARDPALCLHLFRAANRVTQSDDAEVLSLNHVMSTLGMQGIIDIVKKAPKIQTPAKDAFRGAYVQAQISSGLSGFLAEHWGQKCHIGNPERLKWAAILAGAPYWGLWRIGYQKMRQWQWQVWVEGKHHQTVEQQLFGSHLEDIVRIAGRQLGLPNLAQHSLERAELPDTKQWAMLAEDNYREFMDEDASLRHLWRKPETLLSILQRLSQQQELGWWHGRNQMFHIMLAHLSNQPLFKAYQQHHQIAVAYSREFSMVDGFLPAYSLVWSYTPETPFIRRPVDCVQQAQDAVVAKPKKTVPKVEKPRAANVDLIQELVTKFRQQVSDFENIHDILLTTNRALYEGLGMQRVFVCVLNKDGSALRPLYCQGVSKESPIRSLKIVLDKNRLFSKLLNHQSSFKVDKSNYRQAQNMLSSDVVMTLGQKDFMAMSLFANDKPIGVVYADTTGGESPLTEKEYKAFKTICQGASHALGAFARQRSS</sequence>
<dbReference type="InterPro" id="IPR003018">
    <property type="entry name" value="GAF"/>
</dbReference>
<dbReference type="Gene3D" id="3.30.450.40">
    <property type="match status" value="1"/>
</dbReference>
<evidence type="ECO:0000313" key="3">
    <source>
        <dbReference type="Proteomes" id="UP000004263"/>
    </source>
</evidence>
<dbReference type="Gene3D" id="1.10.3210.10">
    <property type="entry name" value="Hypothetical protein af1432"/>
    <property type="match status" value="1"/>
</dbReference>
<dbReference type="Pfam" id="PF08668">
    <property type="entry name" value="HDOD"/>
    <property type="match status" value="1"/>
</dbReference>
<dbReference type="HOGENOM" id="CLU_469914_0_0_6"/>
<proteinExistence type="predicted"/>
<name>Q1N256_9GAMM</name>
<dbReference type="InterPro" id="IPR029016">
    <property type="entry name" value="GAF-like_dom_sf"/>
</dbReference>
<keyword evidence="3" id="KW-1185">Reference proteome</keyword>
<reference evidence="2 3" key="1">
    <citation type="submission" date="2006-03" db="EMBL/GenBank/DDBJ databases">
        <authorList>
            <person name="Pinhassi J."/>
            <person name="Pedros-Alio C."/>
            <person name="Ferriera S."/>
            <person name="Johnson J."/>
            <person name="Kravitz S."/>
            <person name="Halpern A."/>
            <person name="Remington K."/>
            <person name="Beeson K."/>
            <person name="Tran B."/>
            <person name="Rogers Y.-H."/>
            <person name="Friedman R."/>
            <person name="Venter J.C."/>
        </authorList>
    </citation>
    <scope>NUCLEOTIDE SEQUENCE [LARGE SCALE GENOMIC DNA]</scope>
    <source>
        <strain evidence="2 3">RED65</strain>
    </source>
</reference>
<dbReference type="OrthoDB" id="6188783at2"/>
<dbReference type="AlphaFoldDB" id="Q1N256"/>